<evidence type="ECO:0000256" key="8">
    <source>
        <dbReference type="PROSITE-ProRule" id="PRU00023"/>
    </source>
</evidence>
<feature type="coiled-coil region" evidence="10">
    <location>
        <begin position="544"/>
        <end position="571"/>
    </location>
</feature>
<keyword evidence="11" id="KW-1133">Transmembrane helix</keyword>
<dbReference type="Pfam" id="PF00004">
    <property type="entry name" value="AAA"/>
    <property type="match status" value="1"/>
</dbReference>
<evidence type="ECO:0000313" key="13">
    <source>
        <dbReference type="EMBL" id="XCA33914.1"/>
    </source>
</evidence>
<evidence type="ECO:0000256" key="2">
    <source>
        <dbReference type="ARBA" id="ARBA00022723"/>
    </source>
</evidence>
<dbReference type="PROSITE" id="PS00674">
    <property type="entry name" value="AAA"/>
    <property type="match status" value="1"/>
</dbReference>
<gene>
    <name evidence="13" type="ORF">ABS861_00390</name>
</gene>
<evidence type="ECO:0000256" key="1">
    <source>
        <dbReference type="ARBA" id="ARBA00001947"/>
    </source>
</evidence>
<dbReference type="Pfam" id="PF12796">
    <property type="entry name" value="Ank_2"/>
    <property type="match status" value="1"/>
</dbReference>
<dbReference type="InterPro" id="IPR036770">
    <property type="entry name" value="Ankyrin_rpt-contain_sf"/>
</dbReference>
<dbReference type="EMBL" id="CP158587">
    <property type="protein sequence ID" value="XCA33914.1"/>
    <property type="molecule type" value="Genomic_DNA"/>
</dbReference>
<keyword evidence="7 10" id="KW-0175">Coiled coil</keyword>
<keyword evidence="6" id="KW-0378">Hydrolase</keyword>
<dbReference type="GO" id="GO:0004176">
    <property type="term" value="F:ATP-dependent peptidase activity"/>
    <property type="evidence" value="ECO:0007669"/>
    <property type="project" value="TreeGrafter"/>
</dbReference>
<evidence type="ECO:0000256" key="10">
    <source>
        <dbReference type="SAM" id="Coils"/>
    </source>
</evidence>
<feature type="repeat" description="ANK" evidence="8">
    <location>
        <begin position="91"/>
        <end position="123"/>
    </location>
</feature>
<keyword evidence="8" id="KW-0040">ANK repeat</keyword>
<feature type="repeat" description="ANK" evidence="8">
    <location>
        <begin position="57"/>
        <end position="89"/>
    </location>
</feature>
<dbReference type="Pfam" id="PF17862">
    <property type="entry name" value="AAA_lid_3"/>
    <property type="match status" value="1"/>
</dbReference>
<organism evidence="13">
    <name type="scientific">Wolbachia endosymbiont of Oeneis ivallda</name>
    <dbReference type="NCBI Taxonomy" id="3171168"/>
    <lineage>
        <taxon>Bacteria</taxon>
        <taxon>Pseudomonadati</taxon>
        <taxon>Pseudomonadota</taxon>
        <taxon>Alphaproteobacteria</taxon>
        <taxon>Rickettsiales</taxon>
        <taxon>Anaplasmataceae</taxon>
        <taxon>Wolbachieae</taxon>
        <taxon>Wolbachia</taxon>
    </lineage>
</organism>
<dbReference type="InterPro" id="IPR003593">
    <property type="entry name" value="AAA+_ATPase"/>
</dbReference>
<evidence type="ECO:0000259" key="12">
    <source>
        <dbReference type="SMART" id="SM00382"/>
    </source>
</evidence>
<comment type="cofactor">
    <cofactor evidence="1">
        <name>Zn(2+)</name>
        <dbReference type="ChEBI" id="CHEBI:29105"/>
    </cofactor>
</comment>
<accession>A0AAU7YL55</accession>
<reference evidence="13" key="1">
    <citation type="submission" date="2024-06" db="EMBL/GenBank/DDBJ databases">
        <title>Genome assembly of the Oeneis chryxus ivallda.</title>
        <authorList>
            <person name="MacDonald Z."/>
            <person name="Shaffer H.B."/>
            <person name="Gillespie T."/>
            <person name="Marimuthu M.P.A."/>
            <person name="Nguyen O."/>
            <person name="Fairbairn C.W."/>
            <person name="Seligmann W.E."/>
            <person name="Escalona M."/>
            <person name="Miller C."/>
            <person name="Toffelmier E."/>
        </authorList>
    </citation>
    <scope>NUCLEOTIDE SEQUENCE</scope>
    <source>
        <strain evidence="13">CCGP_102_HBS-TG_Oc004</strain>
    </source>
</reference>
<keyword evidence="4" id="KW-0862">Zinc</keyword>
<dbReference type="GO" id="GO:0006508">
    <property type="term" value="P:proteolysis"/>
    <property type="evidence" value="ECO:0007669"/>
    <property type="project" value="TreeGrafter"/>
</dbReference>
<dbReference type="GO" id="GO:0008237">
    <property type="term" value="F:metallopeptidase activity"/>
    <property type="evidence" value="ECO:0007669"/>
    <property type="project" value="UniProtKB-KW"/>
</dbReference>
<sequence>MTSDQLLAEVLSIINDKTDLNEDNIIQEIQEELKKQNQDLHEEWRKVKFDVNHLFSQELTLLHVAARDGFENVAKVLVAAGADVNKKDSRHEKIPLHLAAENGHVEVVESFLNKGISVNVMDKEGNTPLHYAAGNGSRKTISILIRKNADPWLKNFHGKTPVNIYAFKHPNGSGYLMQLKKAKIQGYIVFGSMLLLGAAMATSIVAVNLIVPDVPVLKVLLCVSILYAFASIAKYITYKAAELDAENEIKNEQDSNIINIEEVSDEKKSVNKATRSKKLNDLVCAIKGSSRIEIVDPDKQKKVTLDDVIVSNEVRKELKMICGHISEKKKALEMLSCKMPTGYILYGPPGNGKTLIARAIACEANAKFISVSGSECMQKYAGHSAHYIKDLFAKARENAPCIVFIDEIDAVCTKRSNSGRSDEEHNRIVNQFLCELDGFNPIEGVKVIAATNRLESLDEAVIRSGRLSKHIEILLPDKSLREKILGLYTKKVPMVPDVNLAKLAEETNGFSGADLENLVNEVKLHAVDQTCEEESEDEELKVTMDDFNNVLKDLKSKKVEVKNENEKVNSLMEFCEHISKYISSSKYSPDLAT</sequence>
<dbReference type="InterPro" id="IPR002110">
    <property type="entry name" value="Ankyrin_rpt"/>
</dbReference>
<evidence type="ECO:0000256" key="11">
    <source>
        <dbReference type="SAM" id="Phobius"/>
    </source>
</evidence>
<dbReference type="PANTHER" id="PTHR23076">
    <property type="entry name" value="METALLOPROTEASE M41 FTSH"/>
    <property type="match status" value="1"/>
</dbReference>
<keyword evidence="2" id="KW-0479">Metal-binding</keyword>
<dbReference type="SMART" id="SM00248">
    <property type="entry name" value="ANK"/>
    <property type="match status" value="3"/>
</dbReference>
<keyword evidence="11" id="KW-0812">Transmembrane</keyword>
<name>A0AAU7YL55_9RICK</name>
<feature type="repeat" description="ANK" evidence="8">
    <location>
        <begin position="124"/>
        <end position="156"/>
    </location>
</feature>
<keyword evidence="6" id="KW-0482">Metalloprotease</keyword>
<evidence type="ECO:0000256" key="9">
    <source>
        <dbReference type="RuleBase" id="RU003651"/>
    </source>
</evidence>
<dbReference type="PROSITE" id="PS50297">
    <property type="entry name" value="ANK_REP_REGION"/>
    <property type="match status" value="3"/>
</dbReference>
<dbReference type="AlphaFoldDB" id="A0AAU7YL55"/>
<dbReference type="GO" id="GO:0016887">
    <property type="term" value="F:ATP hydrolysis activity"/>
    <property type="evidence" value="ECO:0007669"/>
    <property type="project" value="InterPro"/>
</dbReference>
<dbReference type="Gene3D" id="1.10.8.60">
    <property type="match status" value="1"/>
</dbReference>
<feature type="transmembrane region" description="Helical" evidence="11">
    <location>
        <begin position="187"/>
        <end position="210"/>
    </location>
</feature>
<comment type="similarity">
    <text evidence="9">Belongs to the AAA ATPase family.</text>
</comment>
<dbReference type="GO" id="GO:0005524">
    <property type="term" value="F:ATP binding"/>
    <property type="evidence" value="ECO:0007669"/>
    <property type="project" value="UniProtKB-KW"/>
</dbReference>
<evidence type="ECO:0000256" key="4">
    <source>
        <dbReference type="ARBA" id="ARBA00022833"/>
    </source>
</evidence>
<evidence type="ECO:0000256" key="6">
    <source>
        <dbReference type="ARBA" id="ARBA00023049"/>
    </source>
</evidence>
<dbReference type="InterPro" id="IPR003959">
    <property type="entry name" value="ATPase_AAA_core"/>
</dbReference>
<dbReference type="PROSITE" id="PS50088">
    <property type="entry name" value="ANK_REPEAT"/>
    <property type="match status" value="3"/>
</dbReference>
<dbReference type="PANTHER" id="PTHR23076:SF97">
    <property type="entry name" value="ATP-DEPENDENT ZINC METALLOPROTEASE YME1L1"/>
    <property type="match status" value="1"/>
</dbReference>
<dbReference type="GO" id="GO:0046872">
    <property type="term" value="F:metal ion binding"/>
    <property type="evidence" value="ECO:0007669"/>
    <property type="project" value="UniProtKB-KW"/>
</dbReference>
<evidence type="ECO:0000256" key="3">
    <source>
        <dbReference type="ARBA" id="ARBA00022741"/>
    </source>
</evidence>
<dbReference type="Gene3D" id="1.25.40.20">
    <property type="entry name" value="Ankyrin repeat-containing domain"/>
    <property type="match status" value="2"/>
</dbReference>
<feature type="domain" description="AAA+ ATPase" evidence="12">
    <location>
        <begin position="339"/>
        <end position="477"/>
    </location>
</feature>
<dbReference type="InterPro" id="IPR003960">
    <property type="entry name" value="ATPase_AAA_CS"/>
</dbReference>
<keyword evidence="6" id="KW-0645">Protease</keyword>
<dbReference type="InterPro" id="IPR027417">
    <property type="entry name" value="P-loop_NTPase"/>
</dbReference>
<dbReference type="Gene3D" id="3.40.50.300">
    <property type="entry name" value="P-loop containing nucleotide triphosphate hydrolases"/>
    <property type="match status" value="1"/>
</dbReference>
<evidence type="ECO:0000256" key="7">
    <source>
        <dbReference type="ARBA" id="ARBA00023054"/>
    </source>
</evidence>
<dbReference type="InterPro" id="IPR041569">
    <property type="entry name" value="AAA_lid_3"/>
</dbReference>
<dbReference type="SUPFAM" id="SSF52540">
    <property type="entry name" value="P-loop containing nucleoside triphosphate hydrolases"/>
    <property type="match status" value="1"/>
</dbReference>
<proteinExistence type="inferred from homology"/>
<feature type="transmembrane region" description="Helical" evidence="11">
    <location>
        <begin position="216"/>
        <end position="236"/>
    </location>
</feature>
<evidence type="ECO:0000256" key="5">
    <source>
        <dbReference type="ARBA" id="ARBA00022840"/>
    </source>
</evidence>
<keyword evidence="11" id="KW-0472">Membrane</keyword>
<dbReference type="FunFam" id="3.40.50.300:FF:001025">
    <property type="entry name" value="ATPase family, AAA domain-containing 2B"/>
    <property type="match status" value="1"/>
</dbReference>
<keyword evidence="3 9" id="KW-0547">Nucleotide-binding</keyword>
<protein>
    <submittedName>
        <fullName evidence="13">AAA family ATPase</fullName>
    </submittedName>
</protein>
<dbReference type="SUPFAM" id="SSF48403">
    <property type="entry name" value="Ankyrin repeat"/>
    <property type="match status" value="1"/>
</dbReference>
<dbReference type="SMART" id="SM00382">
    <property type="entry name" value="AAA"/>
    <property type="match status" value="1"/>
</dbReference>
<keyword evidence="5 9" id="KW-0067">ATP-binding</keyword>